<dbReference type="Proteomes" id="UP000019918">
    <property type="component" value="Unassembled WGS sequence"/>
</dbReference>
<reference evidence="1 2" key="1">
    <citation type="submission" date="2014-02" db="EMBL/GenBank/DDBJ databases">
        <title>Draft genome of Erwinia mallotivora strain BT-MARDI, a papaya dieback pathogen.</title>
        <authorList>
            <person name="Redzuan R."/>
            <person name="Abu Bakar N."/>
            <person name="Badrun R."/>
            <person name="Mohd Raih M.F."/>
            <person name="Rozano L."/>
            <person name="Mat Amin N."/>
        </authorList>
    </citation>
    <scope>NUCLEOTIDE SEQUENCE [LARGE SCALE GENOMIC DNA]</scope>
    <source>
        <strain evidence="1 2">BT-MARDI</strain>
    </source>
</reference>
<evidence type="ECO:0000313" key="1">
    <source>
        <dbReference type="EMBL" id="EXU75056.1"/>
    </source>
</evidence>
<organism evidence="1 2">
    <name type="scientific">Erwinia mallotivora</name>
    <dbReference type="NCBI Taxonomy" id="69222"/>
    <lineage>
        <taxon>Bacteria</taxon>
        <taxon>Pseudomonadati</taxon>
        <taxon>Pseudomonadota</taxon>
        <taxon>Gammaproteobacteria</taxon>
        <taxon>Enterobacterales</taxon>
        <taxon>Erwiniaceae</taxon>
        <taxon>Erwinia</taxon>
    </lineage>
</organism>
<accession>A0A014LZM8</accession>
<name>A0A014LZM8_9GAMM</name>
<protein>
    <submittedName>
        <fullName evidence="1">Uncharacterized protein</fullName>
    </submittedName>
</protein>
<gene>
    <name evidence="1" type="ORF">BG55_14995</name>
</gene>
<dbReference type="PATRIC" id="fig|69222.5.peg.3076"/>
<dbReference type="STRING" id="69222.BG55_14995"/>
<dbReference type="EMBL" id="JFHN01000053">
    <property type="protein sequence ID" value="EXU75056.1"/>
    <property type="molecule type" value="Genomic_DNA"/>
</dbReference>
<keyword evidence="2" id="KW-1185">Reference proteome</keyword>
<sequence length="66" mass="7682">MRGFFLPRYRPFWQPHLIFSRLTLRLLINSYLLHLFCKSAIRDNDCLIQAIKPASYTVNPSADGGK</sequence>
<dbReference type="AlphaFoldDB" id="A0A014LZM8"/>
<evidence type="ECO:0000313" key="2">
    <source>
        <dbReference type="Proteomes" id="UP000019918"/>
    </source>
</evidence>
<proteinExistence type="predicted"/>
<comment type="caution">
    <text evidence="1">The sequence shown here is derived from an EMBL/GenBank/DDBJ whole genome shotgun (WGS) entry which is preliminary data.</text>
</comment>